<gene>
    <name evidence="9" type="ORF">FEZ41_06080</name>
</gene>
<proteinExistence type="inferred from homology"/>
<evidence type="ECO:0000256" key="5">
    <source>
        <dbReference type="ARBA" id="ARBA00022692"/>
    </source>
</evidence>
<dbReference type="RefSeq" id="WP_082620184.1">
    <property type="nucleotide sequence ID" value="NZ_VBSX01000011.1"/>
</dbReference>
<dbReference type="GO" id="GO:0005886">
    <property type="term" value="C:plasma membrane"/>
    <property type="evidence" value="ECO:0007669"/>
    <property type="project" value="UniProtKB-SubCell"/>
</dbReference>
<evidence type="ECO:0000256" key="7">
    <source>
        <dbReference type="ARBA" id="ARBA00023136"/>
    </source>
</evidence>
<protein>
    <submittedName>
        <fullName evidence="9">Uncharacterized protein</fullName>
    </submittedName>
</protein>
<evidence type="ECO:0000256" key="1">
    <source>
        <dbReference type="ARBA" id="ARBA00004651"/>
    </source>
</evidence>
<evidence type="ECO:0000313" key="9">
    <source>
        <dbReference type="EMBL" id="TLQ19674.1"/>
    </source>
</evidence>
<evidence type="ECO:0000313" key="10">
    <source>
        <dbReference type="Proteomes" id="UP000305100"/>
    </source>
</evidence>
<dbReference type="Pfam" id="PF06800">
    <property type="entry name" value="Sugar_transport"/>
    <property type="match status" value="1"/>
</dbReference>
<reference evidence="9 10" key="1">
    <citation type="submission" date="2019-05" db="EMBL/GenBank/DDBJ databases">
        <title>The metagenome of a microbial culture collection derived from dairy environment covers the genomic content of the human microbiome.</title>
        <authorList>
            <person name="Roder T."/>
            <person name="Wuthrich D."/>
            <person name="Sattari Z."/>
            <person name="Von Ah U."/>
            <person name="Bar C."/>
            <person name="Ronchi F."/>
            <person name="Macpherson A.J."/>
            <person name="Ganal-Vonarburg S.C."/>
            <person name="Bruggmann R."/>
            <person name="Vergeres G."/>
        </authorList>
    </citation>
    <scope>NUCLEOTIDE SEQUENCE [LARGE SCALE GENOMIC DNA]</scope>
    <source>
        <strain evidence="9 10">FAM 1079</strain>
    </source>
</reference>
<dbReference type="InterPro" id="IPR010651">
    <property type="entry name" value="Sugar_transport"/>
</dbReference>
<evidence type="ECO:0000256" key="4">
    <source>
        <dbReference type="ARBA" id="ARBA00022597"/>
    </source>
</evidence>
<keyword evidence="6 8" id="KW-1133">Transmembrane helix</keyword>
<evidence type="ECO:0000256" key="3">
    <source>
        <dbReference type="ARBA" id="ARBA00022448"/>
    </source>
</evidence>
<keyword evidence="7 8" id="KW-0472">Membrane</keyword>
<dbReference type="OrthoDB" id="1452595at2"/>
<comment type="caution">
    <text evidence="9">The sequence shown here is derived from an EMBL/GenBank/DDBJ whole genome shotgun (WGS) entry which is preliminary data.</text>
</comment>
<keyword evidence="5 8" id="KW-0812">Transmembrane</keyword>
<feature type="transmembrane region" description="Helical" evidence="8">
    <location>
        <begin position="27"/>
        <end position="47"/>
    </location>
</feature>
<sequence length="157" mass="17697">MVLTFSAAANVGYAVFPRIFGLNGWDILFPQVIATLVAMMIIVGTIRWQDIFSKKAFKIFRPAFASRLLTSAFYFQINSMVWRWLYPPQFNVVIATLGGLFILHEKKTSMQEWFILAGLVLVVVGAVMIGVTKRGGPNYLFKSTDILVSGDYIHRDP</sequence>
<evidence type="ECO:0000256" key="8">
    <source>
        <dbReference type="SAM" id="Phobius"/>
    </source>
</evidence>
<evidence type="ECO:0000256" key="2">
    <source>
        <dbReference type="ARBA" id="ARBA00006117"/>
    </source>
</evidence>
<keyword evidence="4" id="KW-0762">Sugar transport</keyword>
<comment type="subcellular location">
    <subcellularLocation>
        <location evidence="1">Cell membrane</location>
        <topology evidence="1">Multi-pass membrane protein</topology>
    </subcellularLocation>
</comment>
<dbReference type="GO" id="GO:0015144">
    <property type="term" value="F:carbohydrate transmembrane transporter activity"/>
    <property type="evidence" value="ECO:0007669"/>
    <property type="project" value="InterPro"/>
</dbReference>
<dbReference type="EMBL" id="VBSX01000011">
    <property type="protein sequence ID" value="TLQ19674.1"/>
    <property type="molecule type" value="Genomic_DNA"/>
</dbReference>
<feature type="transmembrane region" description="Helical" evidence="8">
    <location>
        <begin position="83"/>
        <end position="102"/>
    </location>
</feature>
<evidence type="ECO:0000256" key="6">
    <source>
        <dbReference type="ARBA" id="ARBA00022989"/>
    </source>
</evidence>
<dbReference type="AlphaFoldDB" id="A0A5R9CVR4"/>
<comment type="similarity">
    <text evidence="2">Belongs to the GRP transporter (TC 2.A.7.5) family.</text>
</comment>
<organism evidence="9 10">
    <name type="scientific">Lentilactobacillus parafarraginis</name>
    <dbReference type="NCBI Taxonomy" id="390842"/>
    <lineage>
        <taxon>Bacteria</taxon>
        <taxon>Bacillati</taxon>
        <taxon>Bacillota</taxon>
        <taxon>Bacilli</taxon>
        <taxon>Lactobacillales</taxon>
        <taxon>Lactobacillaceae</taxon>
        <taxon>Lentilactobacillus</taxon>
    </lineage>
</organism>
<feature type="transmembrane region" description="Helical" evidence="8">
    <location>
        <begin position="114"/>
        <end position="132"/>
    </location>
</feature>
<accession>A0A5R9CVR4</accession>
<name>A0A5R9CVR4_9LACO</name>
<keyword evidence="3" id="KW-0813">Transport</keyword>
<dbReference type="Proteomes" id="UP000305100">
    <property type="component" value="Unassembled WGS sequence"/>
</dbReference>